<dbReference type="PROSITE" id="PS51819">
    <property type="entry name" value="VOC"/>
    <property type="match status" value="1"/>
</dbReference>
<keyword evidence="3" id="KW-1185">Reference proteome</keyword>
<protein>
    <submittedName>
        <fullName evidence="2">VOC family protein</fullName>
    </submittedName>
</protein>
<evidence type="ECO:0000313" key="2">
    <source>
        <dbReference type="EMBL" id="NED97447.1"/>
    </source>
</evidence>
<dbReference type="EMBL" id="JAAGOB010000011">
    <property type="protein sequence ID" value="NED97447.1"/>
    <property type="molecule type" value="Genomic_DNA"/>
</dbReference>
<dbReference type="Proteomes" id="UP000469185">
    <property type="component" value="Unassembled WGS sequence"/>
</dbReference>
<accession>A0A6N9YR73</accession>
<evidence type="ECO:0000259" key="1">
    <source>
        <dbReference type="PROSITE" id="PS51819"/>
    </source>
</evidence>
<dbReference type="InterPro" id="IPR029068">
    <property type="entry name" value="Glyas_Bleomycin-R_OHBP_Dase"/>
</dbReference>
<sequence length="169" mass="18125">MSAGSVGQVGIVVRDLEEAAERWSAGHDPAAAVWRVWTYGPATLSAQTYRGAAAAYSMRIALLGRGPQVELVEPVDGPSLYHEWLDQHGPGVQHLGFHVPSVATAIMAMEEAGFRLLQSGTGTGADGTGGFAYFDTQARLGFVAEAIEVPRRRREPEHVIALRTEEDSP</sequence>
<dbReference type="InterPro" id="IPR037523">
    <property type="entry name" value="VOC_core"/>
</dbReference>
<name>A0A6N9YR73_9ACTN</name>
<dbReference type="Pfam" id="PF13669">
    <property type="entry name" value="Glyoxalase_4"/>
    <property type="match status" value="1"/>
</dbReference>
<dbReference type="Gene3D" id="3.10.180.10">
    <property type="entry name" value="2,3-Dihydroxybiphenyl 1,2-Dioxygenase, domain 1"/>
    <property type="match status" value="1"/>
</dbReference>
<reference evidence="2 3" key="1">
    <citation type="submission" date="2020-02" db="EMBL/GenBank/DDBJ databases">
        <authorList>
            <person name="Li X.-J."/>
            <person name="Feng X.-M."/>
        </authorList>
    </citation>
    <scope>NUCLEOTIDE SEQUENCE [LARGE SCALE GENOMIC DNA]</scope>
    <source>
        <strain evidence="2 3">CGMCC 4.7225</strain>
    </source>
</reference>
<feature type="domain" description="VOC" evidence="1">
    <location>
        <begin position="5"/>
        <end position="149"/>
    </location>
</feature>
<comment type="caution">
    <text evidence="2">The sequence shown here is derived from an EMBL/GenBank/DDBJ whole genome shotgun (WGS) entry which is preliminary data.</text>
</comment>
<dbReference type="AlphaFoldDB" id="A0A6N9YR73"/>
<organism evidence="2 3">
    <name type="scientific">Phytoactinopolyspora alkaliphila</name>
    <dbReference type="NCBI Taxonomy" id="1783498"/>
    <lineage>
        <taxon>Bacteria</taxon>
        <taxon>Bacillati</taxon>
        <taxon>Actinomycetota</taxon>
        <taxon>Actinomycetes</taxon>
        <taxon>Jiangellales</taxon>
        <taxon>Jiangellaceae</taxon>
        <taxon>Phytoactinopolyspora</taxon>
    </lineage>
</organism>
<dbReference type="SUPFAM" id="SSF54593">
    <property type="entry name" value="Glyoxalase/Bleomycin resistance protein/Dihydroxybiphenyl dioxygenase"/>
    <property type="match status" value="1"/>
</dbReference>
<proteinExistence type="predicted"/>
<evidence type="ECO:0000313" key="3">
    <source>
        <dbReference type="Proteomes" id="UP000469185"/>
    </source>
</evidence>
<gene>
    <name evidence="2" type="ORF">G1H11_19295</name>
</gene>